<dbReference type="EMBL" id="CAKOGP040001980">
    <property type="protein sequence ID" value="CAJ1958542.1"/>
    <property type="molecule type" value="Genomic_DNA"/>
</dbReference>
<protein>
    <submittedName>
        <fullName evidence="3">Uncharacterized protein</fullName>
    </submittedName>
</protein>
<gene>
    <name evidence="3" type="ORF">CYCCA115_LOCUS17228</name>
</gene>
<reference evidence="3" key="1">
    <citation type="submission" date="2023-08" db="EMBL/GenBank/DDBJ databases">
        <authorList>
            <person name="Audoor S."/>
            <person name="Bilcke G."/>
        </authorList>
    </citation>
    <scope>NUCLEOTIDE SEQUENCE</scope>
</reference>
<feature type="compositionally biased region" description="Polar residues" evidence="2">
    <location>
        <begin position="666"/>
        <end position="681"/>
    </location>
</feature>
<feature type="coiled-coil region" evidence="1">
    <location>
        <begin position="302"/>
        <end position="336"/>
    </location>
</feature>
<evidence type="ECO:0000313" key="3">
    <source>
        <dbReference type="EMBL" id="CAJ1958542.1"/>
    </source>
</evidence>
<dbReference type="Proteomes" id="UP001295423">
    <property type="component" value="Unassembled WGS sequence"/>
</dbReference>
<evidence type="ECO:0000256" key="1">
    <source>
        <dbReference type="SAM" id="Coils"/>
    </source>
</evidence>
<feature type="region of interest" description="Disordered" evidence="2">
    <location>
        <begin position="666"/>
        <end position="709"/>
    </location>
</feature>
<name>A0AAD2FZV8_9STRA</name>
<evidence type="ECO:0000256" key="2">
    <source>
        <dbReference type="SAM" id="MobiDB-lite"/>
    </source>
</evidence>
<comment type="caution">
    <text evidence="3">The sequence shown here is derived from an EMBL/GenBank/DDBJ whole genome shotgun (WGS) entry which is preliminary data.</text>
</comment>
<proteinExistence type="predicted"/>
<keyword evidence="4" id="KW-1185">Reference proteome</keyword>
<sequence length="756" mass="85921">MVQWFRIEWKRIEPRLVDSPLRVLKHSMENMLRMSDGLIFLTSGECRHPYDVEEARKTKYRSKLSTLKERGDGYTCLYKSDAIYSGFGWDEFANETVGIQARLISILKQYMKSPWDYLERKGATELLESLLGQHELAVKELQQEVQNLKNIILQDIKLRLKPKKLCFATQDKMERLFVAYGKQTISLERRADNFQLEKDSVLPASYDTIGDWKRYELSLSANESCKQIKKRRMVIQDTDSDSDSVAAPQRRKKRLETQTSNQNATGLKVKVKTTTAQAEKEDSVHAIKAQMGVDAAGLETSREELEHEIVGERDSSNELEEKNESLGKVLQRVLARQDRDDDEVWDARECLRQSHMELGNEYLWSKRDFPKAQESFQQAQRLVKDQQDSHNRVVLTSNDDTPESHVIGRNLLFLLAQASLNGGICHVERGLVNNNKIPKGIVNSALKEFYVVQSITADLRQQALEDEQASRIHSSHWNECHEDSLRATQLESLSHRWIGVCLWNASRETDAIESLQKASSFFKINGEPRSELIPSILEVAAECIFACCALSDLVCSAMEKLPRNSLIKGDHYIVIVERALRRYAEIVGKFERYPRGDAISESFQAFRESNNIKTSEAVLNHIAQVRGWWKKKKSQPTSLMAKDSASKVKSTLPRFDVFSSGLTSSNNHHSTAHITLSSGRRLQQRRGVSKPDSNPATAFSALPGETETAQQMQFRKWGDQLLSSHSDPTAGDSIPQLVYPSIAPPIPEDLRALIQG</sequence>
<evidence type="ECO:0000313" key="4">
    <source>
        <dbReference type="Proteomes" id="UP001295423"/>
    </source>
</evidence>
<feature type="coiled-coil region" evidence="1">
    <location>
        <begin position="124"/>
        <end position="158"/>
    </location>
</feature>
<organism evidence="3 4">
    <name type="scientific">Cylindrotheca closterium</name>
    <dbReference type="NCBI Taxonomy" id="2856"/>
    <lineage>
        <taxon>Eukaryota</taxon>
        <taxon>Sar</taxon>
        <taxon>Stramenopiles</taxon>
        <taxon>Ochrophyta</taxon>
        <taxon>Bacillariophyta</taxon>
        <taxon>Bacillariophyceae</taxon>
        <taxon>Bacillariophycidae</taxon>
        <taxon>Bacillariales</taxon>
        <taxon>Bacillariaceae</taxon>
        <taxon>Cylindrotheca</taxon>
    </lineage>
</organism>
<dbReference type="AlphaFoldDB" id="A0AAD2FZV8"/>
<feature type="region of interest" description="Disordered" evidence="2">
    <location>
        <begin position="236"/>
        <end position="266"/>
    </location>
</feature>
<keyword evidence="1" id="KW-0175">Coiled coil</keyword>
<accession>A0AAD2FZV8</accession>